<comment type="similarity">
    <text evidence="6">Belongs to the Orn/Lys/Arg decarboxylase class-II family.</text>
</comment>
<proteinExistence type="inferred from homology"/>
<dbReference type="PROSITE" id="PS00878">
    <property type="entry name" value="ODR_DC_2_1"/>
    <property type="match status" value="1"/>
</dbReference>
<dbReference type="InterPro" id="IPR022653">
    <property type="entry name" value="De-COase2_pyr-phos_BS"/>
</dbReference>
<dbReference type="InterPro" id="IPR022643">
    <property type="entry name" value="De-COase2_C"/>
</dbReference>
<dbReference type="Pfam" id="PF02784">
    <property type="entry name" value="Orn_Arg_deC_N"/>
    <property type="match status" value="1"/>
</dbReference>
<dbReference type="OrthoDB" id="9802241at2"/>
<evidence type="ECO:0000256" key="6">
    <source>
        <dbReference type="RuleBase" id="RU003737"/>
    </source>
</evidence>
<comment type="cofactor">
    <cofactor evidence="1 5">
        <name>pyridoxal 5'-phosphate</name>
        <dbReference type="ChEBI" id="CHEBI:597326"/>
    </cofactor>
</comment>
<feature type="active site" description="Proton donor" evidence="5">
    <location>
        <position position="350"/>
    </location>
</feature>
<evidence type="ECO:0000313" key="9">
    <source>
        <dbReference type="EMBL" id="TGN17999.1"/>
    </source>
</evidence>
<dbReference type="AlphaFoldDB" id="A0A4R9LYW6"/>
<sequence length="433" mass="47865">MEPIERFILILMTSIEKLKFLNEGQVRSVAENFGTPVFVYSQSLIEEKCEETLKFPNAYGLSVRYAMKANPNANVLKIMKKKGILIDASSEHEVYRALAAGFSHSEIMITSQQMPKDLESLVKSGVLFNACSLQQLEAYGKLFPGGKISIRFNPGLGSGHTKKADVGGATSSFGIWHEKIEEVKEIVKKYNLNVHKVHTHIGSGSDPEVWKAVAHYTLEYAEIFRDVSTVSLGGGYKVGRMEDEKTTDLQKIGAPVKQLFLDFAEKHGRKLKLEIEPGTYLIALCGAMVTTIDDQVDTGSKGFTFLKLDAGMDSNTRPSLYGARHPLVTVSKSGQTSSEVKDYVVVGHCCESGDVFTQKEGGEPIIRPMAKANTGDYVVMEAVGAYCSAMSTKNYNSFPEIAEVLLTNEKEFKLIRKKQELSDIYKNEIQVIS</sequence>
<feature type="modified residue" description="N6-(pyridoxal phosphate)lysine" evidence="5">
    <location>
        <position position="68"/>
    </location>
</feature>
<comment type="caution">
    <text evidence="9">The sequence shown here is derived from an EMBL/GenBank/DDBJ whole genome shotgun (WGS) entry which is preliminary data.</text>
</comment>
<evidence type="ECO:0000256" key="5">
    <source>
        <dbReference type="PIRSR" id="PIRSR600183-50"/>
    </source>
</evidence>
<dbReference type="PRINTS" id="PR01181">
    <property type="entry name" value="DAPDCRBXLASE"/>
</dbReference>
<dbReference type="InterPro" id="IPR002986">
    <property type="entry name" value="DAP_deCOOHase_LysA"/>
</dbReference>
<dbReference type="CDD" id="cd06828">
    <property type="entry name" value="PLPDE_III_DapDC"/>
    <property type="match status" value="1"/>
</dbReference>
<dbReference type="SUPFAM" id="SSF50621">
    <property type="entry name" value="Alanine racemase C-terminal domain-like"/>
    <property type="match status" value="1"/>
</dbReference>
<feature type="domain" description="Orn/DAP/Arg decarboxylase 2 C-terminal" evidence="7">
    <location>
        <begin position="284"/>
        <end position="384"/>
    </location>
</feature>
<gene>
    <name evidence="9" type="ORF">EHS15_15825</name>
</gene>
<dbReference type="PANTHER" id="PTHR43727">
    <property type="entry name" value="DIAMINOPIMELATE DECARBOXYLASE"/>
    <property type="match status" value="1"/>
</dbReference>
<dbReference type="GO" id="GO:0008836">
    <property type="term" value="F:diaminopimelate decarboxylase activity"/>
    <property type="evidence" value="ECO:0007669"/>
    <property type="project" value="InterPro"/>
</dbReference>
<dbReference type="Pfam" id="PF00278">
    <property type="entry name" value="Orn_DAP_Arg_deC"/>
    <property type="match status" value="1"/>
</dbReference>
<dbReference type="GO" id="GO:0009089">
    <property type="term" value="P:lysine biosynthetic process via diaminopimelate"/>
    <property type="evidence" value="ECO:0007669"/>
    <property type="project" value="InterPro"/>
</dbReference>
<keyword evidence="3 5" id="KW-0663">Pyridoxal phosphate</keyword>
<evidence type="ECO:0000256" key="2">
    <source>
        <dbReference type="ARBA" id="ARBA00022793"/>
    </source>
</evidence>
<keyword evidence="4" id="KW-0456">Lyase</keyword>
<protein>
    <submittedName>
        <fullName evidence="9">Diaminopimelate decarboxylase</fullName>
    </submittedName>
</protein>
<dbReference type="EMBL" id="RQHW01000051">
    <property type="protein sequence ID" value="TGN17999.1"/>
    <property type="molecule type" value="Genomic_DNA"/>
</dbReference>
<name>A0A4R9LYW6_9LEPT</name>
<keyword evidence="2" id="KW-0210">Decarboxylase</keyword>
<evidence type="ECO:0000256" key="3">
    <source>
        <dbReference type="ARBA" id="ARBA00022898"/>
    </source>
</evidence>
<dbReference type="Proteomes" id="UP000298058">
    <property type="component" value="Unassembled WGS sequence"/>
</dbReference>
<dbReference type="PRINTS" id="PR01179">
    <property type="entry name" value="ODADCRBXLASE"/>
</dbReference>
<evidence type="ECO:0000256" key="4">
    <source>
        <dbReference type="ARBA" id="ARBA00023239"/>
    </source>
</evidence>
<reference evidence="9" key="1">
    <citation type="journal article" date="2019" name="PLoS Negl. Trop. Dis.">
        <title>Revisiting the worldwide diversity of Leptospira species in the environment.</title>
        <authorList>
            <person name="Vincent A.T."/>
            <person name="Schiettekatte O."/>
            <person name="Bourhy P."/>
            <person name="Veyrier F.J."/>
            <person name="Picardeau M."/>
        </authorList>
    </citation>
    <scope>NUCLEOTIDE SEQUENCE [LARGE SCALE GENOMIC DNA]</scope>
    <source>
        <strain evidence="9">201300427</strain>
    </source>
</reference>
<accession>A0A4R9LYW6</accession>
<dbReference type="InterPro" id="IPR009006">
    <property type="entry name" value="Ala_racemase/Decarboxylase_C"/>
</dbReference>
<evidence type="ECO:0000259" key="8">
    <source>
        <dbReference type="Pfam" id="PF02784"/>
    </source>
</evidence>
<dbReference type="Gene3D" id="2.40.37.10">
    <property type="entry name" value="Lyase, Ornithine Decarboxylase, Chain A, domain 1"/>
    <property type="match status" value="1"/>
</dbReference>
<dbReference type="InterPro" id="IPR022644">
    <property type="entry name" value="De-COase2_N"/>
</dbReference>
<dbReference type="InterPro" id="IPR000183">
    <property type="entry name" value="Orn/DAP/Arg_de-COase"/>
</dbReference>
<organism evidence="9 10">
    <name type="scientific">Leptospira idonii</name>
    <dbReference type="NCBI Taxonomy" id="1193500"/>
    <lineage>
        <taxon>Bacteria</taxon>
        <taxon>Pseudomonadati</taxon>
        <taxon>Spirochaetota</taxon>
        <taxon>Spirochaetia</taxon>
        <taxon>Leptospirales</taxon>
        <taxon>Leptospiraceae</taxon>
        <taxon>Leptospira</taxon>
    </lineage>
</organism>
<keyword evidence="10" id="KW-1185">Reference proteome</keyword>
<evidence type="ECO:0000259" key="7">
    <source>
        <dbReference type="Pfam" id="PF00278"/>
    </source>
</evidence>
<feature type="domain" description="Orn/DAP/Arg decarboxylase 2 N-terminal" evidence="8">
    <location>
        <begin position="57"/>
        <end position="283"/>
    </location>
</feature>
<dbReference type="InterPro" id="IPR029066">
    <property type="entry name" value="PLP-binding_barrel"/>
</dbReference>
<dbReference type="SUPFAM" id="SSF51419">
    <property type="entry name" value="PLP-binding barrel"/>
    <property type="match status" value="1"/>
</dbReference>
<dbReference type="PANTHER" id="PTHR43727:SF2">
    <property type="entry name" value="GROUP IV DECARBOXYLASE"/>
    <property type="match status" value="1"/>
</dbReference>
<evidence type="ECO:0000256" key="1">
    <source>
        <dbReference type="ARBA" id="ARBA00001933"/>
    </source>
</evidence>
<evidence type="ECO:0000313" key="10">
    <source>
        <dbReference type="Proteomes" id="UP000298058"/>
    </source>
</evidence>
<dbReference type="Gene3D" id="3.20.20.10">
    <property type="entry name" value="Alanine racemase"/>
    <property type="match status" value="1"/>
</dbReference>